<feature type="non-terminal residue" evidence="1">
    <location>
        <position position="211"/>
    </location>
</feature>
<comment type="caution">
    <text evidence="1">The sequence shown here is derived from an EMBL/GenBank/DDBJ whole genome shotgun (WGS) entry which is preliminary data.</text>
</comment>
<name>A0ACB9W5L0_CHAAC</name>
<sequence>SLPCLSQPSLWLPPMRRGRDSPSPAAAALRENTSSFQTDTEIHALDIHRHKLEREHGKESSMKHHIPHVINNGLLVPGLLYLDMDTMIQGGVHLQHRTDEQAKRILLFLQCEGRPSFKAVSSRTTCHWLCCPEKRAGIKGRLAYFGLIHYPARSATQPDPLPSPIRYPARSATQPDPLPSPIRYPARSATQPDPLPSPIRYPARSATQPDP</sequence>
<accession>A0ACB9W5L0</accession>
<dbReference type="Proteomes" id="UP001057452">
    <property type="component" value="Chromosome 18"/>
</dbReference>
<protein>
    <submittedName>
        <fullName evidence="1">Uncharacterized protein</fullName>
    </submittedName>
</protein>
<proteinExistence type="predicted"/>
<organism evidence="1 2">
    <name type="scientific">Chaenocephalus aceratus</name>
    <name type="common">Blackfin icefish</name>
    <name type="synonym">Chaenichthys aceratus</name>
    <dbReference type="NCBI Taxonomy" id="36190"/>
    <lineage>
        <taxon>Eukaryota</taxon>
        <taxon>Metazoa</taxon>
        <taxon>Chordata</taxon>
        <taxon>Craniata</taxon>
        <taxon>Vertebrata</taxon>
        <taxon>Euteleostomi</taxon>
        <taxon>Actinopterygii</taxon>
        <taxon>Neopterygii</taxon>
        <taxon>Teleostei</taxon>
        <taxon>Neoteleostei</taxon>
        <taxon>Acanthomorphata</taxon>
        <taxon>Eupercaria</taxon>
        <taxon>Perciformes</taxon>
        <taxon>Notothenioidei</taxon>
        <taxon>Channichthyidae</taxon>
        <taxon>Chaenocephalus</taxon>
    </lineage>
</organism>
<keyword evidence="2" id="KW-1185">Reference proteome</keyword>
<feature type="non-terminal residue" evidence="1">
    <location>
        <position position="1"/>
    </location>
</feature>
<reference evidence="1" key="1">
    <citation type="submission" date="2022-05" db="EMBL/GenBank/DDBJ databases">
        <title>Chromosome-level genome of Chaenocephalus aceratus.</title>
        <authorList>
            <person name="Park H."/>
        </authorList>
    </citation>
    <scope>NUCLEOTIDE SEQUENCE</scope>
    <source>
        <strain evidence="1">KU_202001</strain>
    </source>
</reference>
<gene>
    <name evidence="1" type="ORF">KUCAC02_000349</name>
</gene>
<evidence type="ECO:0000313" key="2">
    <source>
        <dbReference type="Proteomes" id="UP001057452"/>
    </source>
</evidence>
<dbReference type="EMBL" id="CM043802">
    <property type="protein sequence ID" value="KAI4808285.1"/>
    <property type="molecule type" value="Genomic_DNA"/>
</dbReference>
<evidence type="ECO:0000313" key="1">
    <source>
        <dbReference type="EMBL" id="KAI4808285.1"/>
    </source>
</evidence>